<evidence type="ECO:0000313" key="8">
    <source>
        <dbReference type="Proteomes" id="UP000475545"/>
    </source>
</evidence>
<evidence type="ECO:0000256" key="5">
    <source>
        <dbReference type="ARBA" id="ARBA00022898"/>
    </source>
</evidence>
<dbReference type="Proteomes" id="UP000475545">
    <property type="component" value="Unassembled WGS sequence"/>
</dbReference>
<dbReference type="GO" id="GO:0030170">
    <property type="term" value="F:pyridoxal phosphate binding"/>
    <property type="evidence" value="ECO:0007669"/>
    <property type="project" value="InterPro"/>
</dbReference>
<dbReference type="CDD" id="cd00609">
    <property type="entry name" value="AAT_like"/>
    <property type="match status" value="1"/>
</dbReference>
<evidence type="ECO:0000256" key="2">
    <source>
        <dbReference type="ARBA" id="ARBA00007441"/>
    </source>
</evidence>
<keyword evidence="4 7" id="KW-0808">Transferase</keyword>
<keyword evidence="8" id="KW-1185">Reference proteome</keyword>
<keyword evidence="5" id="KW-0663">Pyridoxal phosphate</keyword>
<dbReference type="Gene3D" id="3.40.640.10">
    <property type="entry name" value="Type I PLP-dependent aspartate aminotransferase-like (Major domain)"/>
    <property type="match status" value="1"/>
</dbReference>
<sequence>MTDSCASDTAYVSLDCVRTVSRLRPFGTTVFAEMSALAVEHSAVNLGQGFPDTDGPTSMLETAQRAIADGHNQYPPGLGVPELRRAVARHQENHYDLRYDPDSEVLITVGATEAIAGSVIGLVEPGSEVVMIEPYYDCYAATVAMAGGIRRTVPLVGDGDGFRLDRDRLAAAFTPQTSLMIVNSPHNPTGTVLGDDDLAEIARLCVEHDVVAVTDEVYEHLLFDDRFHRPLATFPGMRERTLRISSAGKTFNCTGWKVGWVSGPADLVAAARAAKQFMSYVGSGPFQPAVAHALDHEMDWVHTSSIELATKRDLLSAALSDAGFGVHRSEAGYFVCADPRPLGFFDGVEFCRMLPERIGVAAVPVSTFVDDTAPWRHLVRFAFSKRADVIAEAAQRLRRL</sequence>
<dbReference type="GO" id="GO:0005737">
    <property type="term" value="C:cytoplasm"/>
    <property type="evidence" value="ECO:0007669"/>
    <property type="project" value="TreeGrafter"/>
</dbReference>
<comment type="cofactor">
    <cofactor evidence="1">
        <name>pyridoxal 5'-phosphate</name>
        <dbReference type="ChEBI" id="CHEBI:597326"/>
    </cofactor>
</comment>
<dbReference type="GO" id="GO:0016212">
    <property type="term" value="F:kynurenine-oxoglutarate transaminase activity"/>
    <property type="evidence" value="ECO:0007669"/>
    <property type="project" value="TreeGrafter"/>
</dbReference>
<evidence type="ECO:0000256" key="1">
    <source>
        <dbReference type="ARBA" id="ARBA00001933"/>
    </source>
</evidence>
<evidence type="ECO:0000259" key="6">
    <source>
        <dbReference type="Pfam" id="PF00155"/>
    </source>
</evidence>
<dbReference type="InterPro" id="IPR015424">
    <property type="entry name" value="PyrdxlP-dep_Trfase"/>
</dbReference>
<feature type="domain" description="Aminotransferase class I/classII large" evidence="6">
    <location>
        <begin position="44"/>
        <end position="396"/>
    </location>
</feature>
<comment type="caution">
    <text evidence="7">The sequence shown here is derived from an EMBL/GenBank/DDBJ whole genome shotgun (WGS) entry which is preliminary data.</text>
</comment>
<comment type="similarity">
    <text evidence="2">Belongs to the class-I pyridoxal-phosphate-dependent aminotransferase family.</text>
</comment>
<dbReference type="Pfam" id="PF00155">
    <property type="entry name" value="Aminotran_1_2"/>
    <property type="match status" value="1"/>
</dbReference>
<dbReference type="AlphaFoldDB" id="A0A6L7GVV8"/>
<keyword evidence="3 7" id="KW-0032">Aminotransferase</keyword>
<evidence type="ECO:0000313" key="7">
    <source>
        <dbReference type="EMBL" id="MXP22648.1"/>
    </source>
</evidence>
<dbReference type="InterPro" id="IPR015421">
    <property type="entry name" value="PyrdxlP-dep_Trfase_major"/>
</dbReference>
<dbReference type="InterPro" id="IPR004839">
    <property type="entry name" value="Aminotransferase_I/II_large"/>
</dbReference>
<dbReference type="EMBL" id="WMBR01000004">
    <property type="protein sequence ID" value="MXP22648.1"/>
    <property type="molecule type" value="Genomic_DNA"/>
</dbReference>
<reference evidence="7 8" key="1">
    <citation type="submission" date="2019-11" db="EMBL/GenBank/DDBJ databases">
        <title>Gordonia sp. nov., a novel actinobacterium isolated from mangrove soil in Hainan.</title>
        <authorList>
            <person name="Huang X."/>
            <person name="Xie Y."/>
            <person name="Chu X."/>
            <person name="Xiao K."/>
        </authorList>
    </citation>
    <scope>NUCLEOTIDE SEQUENCE [LARGE SCALE GENOMIC DNA]</scope>
    <source>
        <strain evidence="7 8">HNM0687</strain>
    </source>
</reference>
<dbReference type="FunFam" id="3.40.640.10:FF:000024">
    <property type="entry name" value="Kynurenine--oxoglutarate transaminase 3"/>
    <property type="match status" value="1"/>
</dbReference>
<dbReference type="Gene3D" id="3.90.1150.10">
    <property type="entry name" value="Aspartate Aminotransferase, domain 1"/>
    <property type="match status" value="1"/>
</dbReference>
<protein>
    <submittedName>
        <fullName evidence="7">Pyridoxal phosphate-dependent aminotransferase</fullName>
    </submittedName>
</protein>
<dbReference type="RefSeq" id="WP_160902854.1">
    <property type="nucleotide sequence ID" value="NZ_CP102850.1"/>
</dbReference>
<evidence type="ECO:0000256" key="3">
    <source>
        <dbReference type="ARBA" id="ARBA00022576"/>
    </source>
</evidence>
<gene>
    <name evidence="7" type="ORF">GIY30_15005</name>
</gene>
<proteinExistence type="inferred from homology"/>
<name>A0A6L7GVV8_9ACTN</name>
<dbReference type="PANTHER" id="PTHR43807:SF20">
    <property type="entry name" value="FI04487P"/>
    <property type="match status" value="1"/>
</dbReference>
<dbReference type="NCBIfam" id="NF005855">
    <property type="entry name" value="PRK07777.1"/>
    <property type="match status" value="1"/>
</dbReference>
<evidence type="ECO:0000256" key="4">
    <source>
        <dbReference type="ARBA" id="ARBA00022679"/>
    </source>
</evidence>
<dbReference type="InterPro" id="IPR015422">
    <property type="entry name" value="PyrdxlP-dep_Trfase_small"/>
</dbReference>
<dbReference type="PANTHER" id="PTHR43807">
    <property type="entry name" value="FI04487P"/>
    <property type="match status" value="1"/>
</dbReference>
<dbReference type="SUPFAM" id="SSF53383">
    <property type="entry name" value="PLP-dependent transferases"/>
    <property type="match status" value="1"/>
</dbReference>
<organism evidence="7 8">
    <name type="scientific">Gordonia mangrovi</name>
    <dbReference type="NCBI Taxonomy" id="2665643"/>
    <lineage>
        <taxon>Bacteria</taxon>
        <taxon>Bacillati</taxon>
        <taxon>Actinomycetota</taxon>
        <taxon>Actinomycetes</taxon>
        <taxon>Mycobacteriales</taxon>
        <taxon>Gordoniaceae</taxon>
        <taxon>Gordonia</taxon>
    </lineage>
</organism>
<accession>A0A6L7GVV8</accession>
<dbReference type="InterPro" id="IPR051326">
    <property type="entry name" value="Kynurenine-oxoglutarate_AT"/>
</dbReference>